<accession>A0ABT6RLG5</accession>
<dbReference type="EMBL" id="JASBRG010000008">
    <property type="protein sequence ID" value="MDI3322667.1"/>
    <property type="molecule type" value="Genomic_DNA"/>
</dbReference>
<dbReference type="PANTHER" id="PTHR43861">
    <property type="entry name" value="TRANS-ACONITATE 2-METHYLTRANSFERASE-RELATED"/>
    <property type="match status" value="1"/>
</dbReference>
<keyword evidence="2" id="KW-0808">Transferase</keyword>
<keyword evidence="5" id="KW-1185">Reference proteome</keyword>
<dbReference type="InterPro" id="IPR029063">
    <property type="entry name" value="SAM-dependent_MTases_sf"/>
</dbReference>
<sequence>MSVANTTYSPNITWNAELYDTKHNFVSKYGEDVLEWLQPQQGEHILDLGCGTGELAAKIQATGAIVSGMDKSPEMIAKAKATFPGLTFEVKDATNFSFSEPFDAIFSNATLHWVTDAEKAVARMYDNLKKGGRLVIEMGGRGNVKSIVTAVKKAMASEGLSDKLSNEFWFFPSLSEYTVMLERNGFRVTTAAHFDRPTKLEGENGMENWIRMFGGFFFSQISAAESETVIKKAVEYLRRDFYKDGVWYADYVRLRVKAVRV</sequence>
<evidence type="ECO:0000256" key="2">
    <source>
        <dbReference type="ARBA" id="ARBA00022679"/>
    </source>
</evidence>
<evidence type="ECO:0000313" key="5">
    <source>
        <dbReference type="Proteomes" id="UP001226434"/>
    </source>
</evidence>
<reference evidence="4 5" key="1">
    <citation type="submission" date="2023-05" db="EMBL/GenBank/DDBJ databases">
        <title>Genome sequence of Pinibacter sp. MAH-24.</title>
        <authorList>
            <person name="Huq M.A."/>
        </authorList>
    </citation>
    <scope>NUCLEOTIDE SEQUENCE [LARGE SCALE GENOMIC DNA]</scope>
    <source>
        <strain evidence="4 5">MAH-24</strain>
    </source>
</reference>
<evidence type="ECO:0000313" key="4">
    <source>
        <dbReference type="EMBL" id="MDI3322667.1"/>
    </source>
</evidence>
<dbReference type="PANTHER" id="PTHR43861:SF1">
    <property type="entry name" value="TRANS-ACONITATE 2-METHYLTRANSFERASE"/>
    <property type="match status" value="1"/>
</dbReference>
<name>A0ABT6RLG5_9BACT</name>
<keyword evidence="1 4" id="KW-0489">Methyltransferase</keyword>
<dbReference type="InterPro" id="IPR041698">
    <property type="entry name" value="Methyltransf_25"/>
</dbReference>
<protein>
    <submittedName>
        <fullName evidence="4">Methyltransferase domain-containing protein</fullName>
    </submittedName>
</protein>
<evidence type="ECO:0000256" key="1">
    <source>
        <dbReference type="ARBA" id="ARBA00022603"/>
    </source>
</evidence>
<dbReference type="CDD" id="cd02440">
    <property type="entry name" value="AdoMet_MTases"/>
    <property type="match status" value="1"/>
</dbReference>
<organism evidence="4 5">
    <name type="scientific">Pinibacter soli</name>
    <dbReference type="NCBI Taxonomy" id="3044211"/>
    <lineage>
        <taxon>Bacteria</taxon>
        <taxon>Pseudomonadati</taxon>
        <taxon>Bacteroidota</taxon>
        <taxon>Chitinophagia</taxon>
        <taxon>Chitinophagales</taxon>
        <taxon>Chitinophagaceae</taxon>
        <taxon>Pinibacter</taxon>
    </lineage>
</organism>
<dbReference type="SUPFAM" id="SSF53335">
    <property type="entry name" value="S-adenosyl-L-methionine-dependent methyltransferases"/>
    <property type="match status" value="1"/>
</dbReference>
<evidence type="ECO:0000259" key="3">
    <source>
        <dbReference type="Pfam" id="PF13649"/>
    </source>
</evidence>
<feature type="domain" description="Methyltransferase" evidence="3">
    <location>
        <begin position="45"/>
        <end position="132"/>
    </location>
</feature>
<dbReference type="Pfam" id="PF13649">
    <property type="entry name" value="Methyltransf_25"/>
    <property type="match status" value="1"/>
</dbReference>
<proteinExistence type="predicted"/>
<comment type="caution">
    <text evidence="4">The sequence shown here is derived from an EMBL/GenBank/DDBJ whole genome shotgun (WGS) entry which is preliminary data.</text>
</comment>
<dbReference type="GO" id="GO:0008168">
    <property type="term" value="F:methyltransferase activity"/>
    <property type="evidence" value="ECO:0007669"/>
    <property type="project" value="UniProtKB-KW"/>
</dbReference>
<gene>
    <name evidence="4" type="ORF">QJ048_22950</name>
</gene>
<dbReference type="Gene3D" id="3.40.50.150">
    <property type="entry name" value="Vaccinia Virus protein VP39"/>
    <property type="match status" value="1"/>
</dbReference>
<dbReference type="RefSeq" id="WP_282336808.1">
    <property type="nucleotide sequence ID" value="NZ_JASBRG010000008.1"/>
</dbReference>
<dbReference type="Proteomes" id="UP001226434">
    <property type="component" value="Unassembled WGS sequence"/>
</dbReference>
<dbReference type="GO" id="GO:0032259">
    <property type="term" value="P:methylation"/>
    <property type="evidence" value="ECO:0007669"/>
    <property type="project" value="UniProtKB-KW"/>
</dbReference>